<organism evidence="1 2">
    <name type="scientific">Kordia periserrulae</name>
    <dbReference type="NCBI Taxonomy" id="701523"/>
    <lineage>
        <taxon>Bacteria</taxon>
        <taxon>Pseudomonadati</taxon>
        <taxon>Bacteroidota</taxon>
        <taxon>Flavobacteriia</taxon>
        <taxon>Flavobacteriales</taxon>
        <taxon>Flavobacteriaceae</taxon>
        <taxon>Kordia</taxon>
    </lineage>
</organism>
<sequence>MKKRHTEHRAISEVLKDFISENRLEDGLDKIDARDAWLQLMGNGINTYTTNVVLKNDTLYVSLSSAAYREELSYGKDKIIKMLNENLGKELIKNLVLR</sequence>
<evidence type="ECO:0000313" key="1">
    <source>
        <dbReference type="EMBL" id="PTX61980.1"/>
    </source>
</evidence>
<evidence type="ECO:0000313" key="2">
    <source>
        <dbReference type="Proteomes" id="UP000244090"/>
    </source>
</evidence>
<dbReference type="Proteomes" id="UP000244090">
    <property type="component" value="Unassembled WGS sequence"/>
</dbReference>
<keyword evidence="2" id="KW-1185">Reference proteome</keyword>
<dbReference type="InterPro" id="IPR007922">
    <property type="entry name" value="DciA-like"/>
</dbReference>
<proteinExistence type="predicted"/>
<protein>
    <submittedName>
        <fullName evidence="1">Uncharacterized protein DUF721</fullName>
    </submittedName>
</protein>
<dbReference type="PANTHER" id="PTHR36456:SF1">
    <property type="entry name" value="UPF0232 PROTEIN SCO3875"/>
    <property type="match status" value="1"/>
</dbReference>
<dbReference type="AlphaFoldDB" id="A0A2T6C0Y0"/>
<reference evidence="1 2" key="1">
    <citation type="submission" date="2018-04" db="EMBL/GenBank/DDBJ databases">
        <title>Genomic Encyclopedia of Archaeal and Bacterial Type Strains, Phase II (KMG-II): from individual species to whole genera.</title>
        <authorList>
            <person name="Goeker M."/>
        </authorList>
    </citation>
    <scope>NUCLEOTIDE SEQUENCE [LARGE SCALE GENOMIC DNA]</scope>
    <source>
        <strain evidence="1 2">DSM 25731</strain>
    </source>
</reference>
<name>A0A2T6C0Y0_9FLAO</name>
<dbReference type="EMBL" id="QBKT01000003">
    <property type="protein sequence ID" value="PTX61980.1"/>
    <property type="molecule type" value="Genomic_DNA"/>
</dbReference>
<dbReference type="RefSeq" id="WP_108114211.1">
    <property type="nucleotide sequence ID" value="NZ_QBKT01000003.1"/>
</dbReference>
<gene>
    <name evidence="1" type="ORF">C8N46_10377</name>
</gene>
<comment type="caution">
    <text evidence="1">The sequence shown here is derived from an EMBL/GenBank/DDBJ whole genome shotgun (WGS) entry which is preliminary data.</text>
</comment>
<dbReference type="Pfam" id="PF05258">
    <property type="entry name" value="DciA"/>
    <property type="match status" value="1"/>
</dbReference>
<dbReference type="PANTHER" id="PTHR36456">
    <property type="entry name" value="UPF0232 PROTEIN SCO3875"/>
    <property type="match status" value="1"/>
</dbReference>
<accession>A0A2T6C0Y0</accession>
<dbReference type="OrthoDB" id="9804942at2"/>